<proteinExistence type="inferred from homology"/>
<dbReference type="SUPFAM" id="SSF51905">
    <property type="entry name" value="FAD/NAD(P)-binding domain"/>
    <property type="match status" value="2"/>
</dbReference>
<gene>
    <name evidence="11" type="primary">hmt2</name>
    <name evidence="11" type="ORF">SOMG_02577</name>
</gene>
<dbReference type="AlphaFoldDB" id="A0AAE9WBA0"/>
<protein>
    <recommendedName>
        <fullName evidence="10">Sulfide:quinone oxidoreductase, mitochondrial</fullName>
    </recommendedName>
</protein>
<dbReference type="PANTHER" id="PTHR10632">
    <property type="entry name" value="SULFIDE:QUINONE OXIDOREDUCTASE"/>
    <property type="match status" value="1"/>
</dbReference>
<dbReference type="FunFam" id="3.50.50.60:FF:000034">
    <property type="entry name" value="sulfide:quinone oxidoreductase, mitochondrial"/>
    <property type="match status" value="1"/>
</dbReference>
<evidence type="ECO:0000256" key="6">
    <source>
        <dbReference type="ARBA" id="ARBA00022946"/>
    </source>
</evidence>
<sequence length="463" mass="51478">MLSNRISPAVRSSKASASSLGAFVLARLAHTHHKVLIVGGGSAGISAAHQIYNKFSKYRFANGEGKDASIKSGEIGIVDGAKHHYYQPGWTLTGAGLSSVAKNQRDLSSLVPNDKFKLHPEFVQSLNPKDNKIVTQGGHEISYDYLIMAAGIHSDFERIKGLNEALDNPSVPVTTIYSAKHADSVFPLIQKTTSGTAIFTQPSGVLKCAGAPQKIMWMAEDYWRRQNVRNNLQVSFYSGCPTLFSVKRYSDALERQNQTLHRNVHLNYNNNLIEVNGKERKAVFQNTADNTTFERSFDLLHAVPFMRAHDFIAKSDLADNSGYVAVNPATTQSTKFPNVFAIGDCSGLPTSKTYAAITSQAPVMVHNLWSLVNGKNLTAAYDGYSSCPLLTGYGKLILAEFKYNQVPTESFGRYSRFLDQTVPRRPFYYLKKDVFPFVYWNFAMRNGQWYGKRGVFPPHFTVN</sequence>
<dbReference type="GO" id="GO:0071949">
    <property type="term" value="F:FAD binding"/>
    <property type="evidence" value="ECO:0007669"/>
    <property type="project" value="TreeGrafter"/>
</dbReference>
<evidence type="ECO:0000256" key="10">
    <source>
        <dbReference type="ARBA" id="ARBA00070160"/>
    </source>
</evidence>
<evidence type="ECO:0000256" key="8">
    <source>
        <dbReference type="ARBA" id="ARBA00023128"/>
    </source>
</evidence>
<dbReference type="GeneID" id="80876058"/>
<dbReference type="PRINTS" id="PR00368">
    <property type="entry name" value="FADPNR"/>
</dbReference>
<dbReference type="PRINTS" id="PR00469">
    <property type="entry name" value="PNDRDTASEII"/>
</dbReference>
<dbReference type="GO" id="GO:0070221">
    <property type="term" value="P:sulfide oxidation, using sulfide:quinone oxidoreductase"/>
    <property type="evidence" value="ECO:0007669"/>
    <property type="project" value="TreeGrafter"/>
</dbReference>
<reference evidence="11 12" key="1">
    <citation type="journal article" date="2023" name="G3 (Bethesda)">
        <title>A high-quality reference genome for the fission yeast Schizosaccharomyces osmophilus.</title>
        <authorList>
            <person name="Jia G.S."/>
            <person name="Zhang W.C."/>
            <person name="Liang Y."/>
            <person name="Liu X.H."/>
            <person name="Rhind N."/>
            <person name="Pidoux A."/>
            <person name="Brysch-Herzberg M."/>
            <person name="Du L.L."/>
        </authorList>
    </citation>
    <scope>NUCLEOTIDE SEQUENCE [LARGE SCALE GENOMIC DNA]</scope>
    <source>
        <strain evidence="11 12">CBS 15793</strain>
    </source>
</reference>
<comment type="cofactor">
    <cofactor evidence="1">
        <name>FAD</name>
        <dbReference type="ChEBI" id="CHEBI:57692"/>
    </cofactor>
</comment>
<dbReference type="GO" id="GO:0070224">
    <property type="term" value="F:sulfide:quinone oxidoreductase activity"/>
    <property type="evidence" value="ECO:0007669"/>
    <property type="project" value="TreeGrafter"/>
</dbReference>
<evidence type="ECO:0000313" key="12">
    <source>
        <dbReference type="Proteomes" id="UP001212411"/>
    </source>
</evidence>
<evidence type="ECO:0000256" key="5">
    <source>
        <dbReference type="ARBA" id="ARBA00022827"/>
    </source>
</evidence>
<dbReference type="Gene3D" id="3.50.50.60">
    <property type="entry name" value="FAD/NAD(P)-binding domain"/>
    <property type="match status" value="2"/>
</dbReference>
<dbReference type="InterPro" id="IPR036188">
    <property type="entry name" value="FAD/NAD-bd_sf"/>
</dbReference>
<accession>A0AAE9WBA0</accession>
<dbReference type="PANTHER" id="PTHR10632:SF2">
    <property type="entry name" value="SULFIDE:QUINONE OXIDOREDUCTASE, MITOCHONDRIAL"/>
    <property type="match status" value="1"/>
</dbReference>
<evidence type="ECO:0000256" key="2">
    <source>
        <dbReference type="ARBA" id="ARBA00004173"/>
    </source>
</evidence>
<dbReference type="RefSeq" id="XP_056037405.1">
    <property type="nucleotide sequence ID" value="XM_056181369.1"/>
</dbReference>
<dbReference type="GO" id="GO:0005739">
    <property type="term" value="C:mitochondrion"/>
    <property type="evidence" value="ECO:0007669"/>
    <property type="project" value="UniProtKB-SubCell"/>
</dbReference>
<dbReference type="KEGG" id="som:SOMG_02577"/>
<keyword evidence="5" id="KW-0274">FAD</keyword>
<evidence type="ECO:0000313" key="11">
    <source>
        <dbReference type="EMBL" id="WBW73162.1"/>
    </source>
</evidence>
<keyword evidence="3" id="KW-0285">Flavoprotein</keyword>
<evidence type="ECO:0000256" key="1">
    <source>
        <dbReference type="ARBA" id="ARBA00001974"/>
    </source>
</evidence>
<dbReference type="Proteomes" id="UP001212411">
    <property type="component" value="Chromosome 2"/>
</dbReference>
<keyword evidence="7" id="KW-0560">Oxidoreductase</keyword>
<evidence type="ECO:0000256" key="9">
    <source>
        <dbReference type="ARBA" id="ARBA00060891"/>
    </source>
</evidence>
<comment type="subcellular location">
    <subcellularLocation>
        <location evidence="2">Mitochondrion</location>
    </subcellularLocation>
</comment>
<dbReference type="EMBL" id="CP115612">
    <property type="protein sequence ID" value="WBW73162.1"/>
    <property type="molecule type" value="Genomic_DNA"/>
</dbReference>
<keyword evidence="12" id="KW-1185">Reference proteome</keyword>
<evidence type="ECO:0000256" key="7">
    <source>
        <dbReference type="ARBA" id="ARBA00023002"/>
    </source>
</evidence>
<dbReference type="GO" id="GO:0048038">
    <property type="term" value="F:quinone binding"/>
    <property type="evidence" value="ECO:0007669"/>
    <property type="project" value="UniProtKB-KW"/>
</dbReference>
<organism evidence="11 12">
    <name type="scientific">Schizosaccharomyces osmophilus</name>
    <dbReference type="NCBI Taxonomy" id="2545709"/>
    <lineage>
        <taxon>Eukaryota</taxon>
        <taxon>Fungi</taxon>
        <taxon>Dikarya</taxon>
        <taxon>Ascomycota</taxon>
        <taxon>Taphrinomycotina</taxon>
        <taxon>Schizosaccharomycetes</taxon>
        <taxon>Schizosaccharomycetales</taxon>
        <taxon>Schizosaccharomycetaceae</taxon>
        <taxon>Schizosaccharomyces</taxon>
    </lineage>
</organism>
<keyword evidence="4" id="KW-0874">Quinone</keyword>
<comment type="similarity">
    <text evidence="9">Belongs to the SQRD family.</text>
</comment>
<keyword evidence="8" id="KW-0496">Mitochondrion</keyword>
<evidence type="ECO:0000256" key="3">
    <source>
        <dbReference type="ARBA" id="ARBA00022630"/>
    </source>
</evidence>
<dbReference type="InterPro" id="IPR015904">
    <property type="entry name" value="Sulphide_quinone_reductase"/>
</dbReference>
<evidence type="ECO:0000256" key="4">
    <source>
        <dbReference type="ARBA" id="ARBA00022719"/>
    </source>
</evidence>
<keyword evidence="6" id="KW-0809">Transit peptide</keyword>
<name>A0AAE9WBA0_9SCHI</name>